<name>A0A6J5R648_9CAUD</name>
<feature type="region of interest" description="Disordered" evidence="1">
    <location>
        <begin position="101"/>
        <end position="136"/>
    </location>
</feature>
<feature type="compositionally biased region" description="Pro residues" evidence="1">
    <location>
        <begin position="1"/>
        <end position="19"/>
    </location>
</feature>
<accession>A0A6J5R648</accession>
<proteinExistence type="predicted"/>
<organism evidence="2">
    <name type="scientific">uncultured Caudovirales phage</name>
    <dbReference type="NCBI Taxonomy" id="2100421"/>
    <lineage>
        <taxon>Viruses</taxon>
        <taxon>Duplodnaviria</taxon>
        <taxon>Heunggongvirae</taxon>
        <taxon>Uroviricota</taxon>
        <taxon>Caudoviricetes</taxon>
        <taxon>Peduoviridae</taxon>
        <taxon>Maltschvirus</taxon>
        <taxon>Maltschvirus maltsch</taxon>
    </lineage>
</organism>
<evidence type="ECO:0000256" key="1">
    <source>
        <dbReference type="SAM" id="MobiDB-lite"/>
    </source>
</evidence>
<feature type="region of interest" description="Disordered" evidence="1">
    <location>
        <begin position="1"/>
        <end position="30"/>
    </location>
</feature>
<protein>
    <submittedName>
        <fullName evidence="2">Uncharacterized protein</fullName>
    </submittedName>
</protein>
<dbReference type="EMBL" id="LR797190">
    <property type="protein sequence ID" value="CAB4192313.1"/>
    <property type="molecule type" value="Genomic_DNA"/>
</dbReference>
<evidence type="ECO:0000313" key="2">
    <source>
        <dbReference type="EMBL" id="CAB4192313.1"/>
    </source>
</evidence>
<reference evidence="2" key="1">
    <citation type="submission" date="2020-05" db="EMBL/GenBank/DDBJ databases">
        <authorList>
            <person name="Chiriac C."/>
            <person name="Salcher M."/>
            <person name="Ghai R."/>
            <person name="Kavagutti S V."/>
        </authorList>
    </citation>
    <scope>NUCLEOTIDE SEQUENCE</scope>
</reference>
<sequence>MTSPEPLPAPVSPVAPEPPTESARVNPVPFVDTPVKQAKRRALHDPTVANLDALVDAALAAGRKPLRDALDRIRATVQGVSPADAINAAAEVWSISRDALSMHPSSHPGTERTMTADVIVSTENRPRITPRRSIDD</sequence>
<gene>
    <name evidence="2" type="ORF">UFOVP1236_25</name>
</gene>